<feature type="active site" evidence="3">
    <location>
        <position position="214"/>
    </location>
</feature>
<dbReference type="GO" id="GO:0016787">
    <property type="term" value="F:hydrolase activity"/>
    <property type="evidence" value="ECO:0007669"/>
    <property type="project" value="UniProtKB-KW"/>
</dbReference>
<evidence type="ECO:0000256" key="4">
    <source>
        <dbReference type="SAM" id="Phobius"/>
    </source>
</evidence>
<dbReference type="PROSITE" id="PS01173">
    <property type="entry name" value="LIPASE_GDXG_HIS"/>
    <property type="match status" value="1"/>
</dbReference>
<dbReference type="InterPro" id="IPR013094">
    <property type="entry name" value="AB_hydrolase_3"/>
</dbReference>
<keyword evidence="2" id="KW-0378">Hydrolase</keyword>
<feature type="domain" description="Alpha/beta hydrolase fold-3" evidence="5">
    <location>
        <begin position="133"/>
        <end position="349"/>
    </location>
</feature>
<dbReference type="Gene3D" id="3.40.50.1820">
    <property type="entry name" value="alpha/beta hydrolase"/>
    <property type="match status" value="1"/>
</dbReference>
<evidence type="ECO:0000256" key="2">
    <source>
        <dbReference type="ARBA" id="ARBA00022801"/>
    </source>
</evidence>
<keyword evidence="4" id="KW-0812">Transmembrane</keyword>
<protein>
    <recommendedName>
        <fullName evidence="5">Alpha/beta hydrolase fold-3 domain-containing protein</fullName>
    </recommendedName>
</protein>
<keyword evidence="4" id="KW-1133">Transmembrane helix</keyword>
<dbReference type="PROSITE" id="PS01174">
    <property type="entry name" value="LIPASE_GDXG_SER"/>
    <property type="match status" value="1"/>
</dbReference>
<reference evidence="7" key="1">
    <citation type="journal article" date="2015" name="BMC Genomics">
        <title>Genomic and transcriptomic analysis of the endophytic fungus Pestalotiopsis fici reveals its lifestyle and high potential for synthesis of natural products.</title>
        <authorList>
            <person name="Wang X."/>
            <person name="Zhang X."/>
            <person name="Liu L."/>
            <person name="Xiang M."/>
            <person name="Wang W."/>
            <person name="Sun X."/>
            <person name="Che Y."/>
            <person name="Guo L."/>
            <person name="Liu G."/>
            <person name="Guo L."/>
            <person name="Wang C."/>
            <person name="Yin W.B."/>
            <person name="Stadler M."/>
            <person name="Zhang X."/>
            <person name="Liu X."/>
        </authorList>
    </citation>
    <scope>NUCLEOTIDE SEQUENCE [LARGE SCALE GENOMIC DNA]</scope>
    <source>
        <strain evidence="7">W106-1 / CGMCC3.15140</strain>
    </source>
</reference>
<dbReference type="PANTHER" id="PTHR48081:SF8">
    <property type="entry name" value="ALPHA_BETA HYDROLASE FOLD-3 DOMAIN-CONTAINING PROTEIN-RELATED"/>
    <property type="match status" value="1"/>
</dbReference>
<feature type="transmembrane region" description="Helical" evidence="4">
    <location>
        <begin position="20"/>
        <end position="40"/>
    </location>
</feature>
<dbReference type="InterPro" id="IPR002168">
    <property type="entry name" value="Lipase_GDXG_HIS_AS"/>
</dbReference>
<dbReference type="InterPro" id="IPR029058">
    <property type="entry name" value="AB_hydrolase_fold"/>
</dbReference>
<proteinExistence type="inferred from homology"/>
<comment type="similarity">
    <text evidence="1">Belongs to the 'GDXG' lipolytic enzyme family.</text>
</comment>
<accession>W3WW49</accession>
<dbReference type="GeneID" id="19276224"/>
<dbReference type="OrthoDB" id="2152029at2759"/>
<name>W3WW49_PESFW</name>
<dbReference type="Proteomes" id="UP000030651">
    <property type="component" value="Unassembled WGS sequence"/>
</dbReference>
<evidence type="ECO:0000256" key="3">
    <source>
        <dbReference type="PROSITE-ProRule" id="PRU10038"/>
    </source>
</evidence>
<evidence type="ECO:0000313" key="6">
    <source>
        <dbReference type="EMBL" id="ETS77337.1"/>
    </source>
</evidence>
<dbReference type="InterPro" id="IPR050300">
    <property type="entry name" value="GDXG_lipolytic_enzyme"/>
</dbReference>
<dbReference type="eggNOG" id="KOG1515">
    <property type="taxonomic scope" value="Eukaryota"/>
</dbReference>
<gene>
    <name evidence="6" type="ORF">PFICI_11211</name>
</gene>
<dbReference type="RefSeq" id="XP_007837983.1">
    <property type="nucleotide sequence ID" value="XM_007839792.1"/>
</dbReference>
<evidence type="ECO:0000259" key="5">
    <source>
        <dbReference type="Pfam" id="PF07859"/>
    </source>
</evidence>
<keyword evidence="4" id="KW-0472">Membrane</keyword>
<dbReference type="InterPro" id="IPR033140">
    <property type="entry name" value="Lipase_GDXG_put_SER_AS"/>
</dbReference>
<dbReference type="HOGENOM" id="CLU_019364_0_0_1"/>
<keyword evidence="7" id="KW-1185">Reference proteome</keyword>
<dbReference type="SUPFAM" id="SSF53474">
    <property type="entry name" value="alpha/beta-Hydrolases"/>
    <property type="match status" value="1"/>
</dbReference>
<dbReference type="EMBL" id="KI912116">
    <property type="protein sequence ID" value="ETS77337.1"/>
    <property type="molecule type" value="Genomic_DNA"/>
</dbReference>
<dbReference type="OMA" id="PAWGAKQ"/>
<organism evidence="6 7">
    <name type="scientific">Pestalotiopsis fici (strain W106-1 / CGMCC3.15140)</name>
    <dbReference type="NCBI Taxonomy" id="1229662"/>
    <lineage>
        <taxon>Eukaryota</taxon>
        <taxon>Fungi</taxon>
        <taxon>Dikarya</taxon>
        <taxon>Ascomycota</taxon>
        <taxon>Pezizomycotina</taxon>
        <taxon>Sordariomycetes</taxon>
        <taxon>Xylariomycetidae</taxon>
        <taxon>Amphisphaeriales</taxon>
        <taxon>Sporocadaceae</taxon>
        <taxon>Pestalotiopsis</taxon>
    </lineage>
</organism>
<evidence type="ECO:0000256" key="1">
    <source>
        <dbReference type="ARBA" id="ARBA00010515"/>
    </source>
</evidence>
<dbReference type="InParanoid" id="W3WW49"/>
<dbReference type="Pfam" id="PF07859">
    <property type="entry name" value="Abhydrolase_3"/>
    <property type="match status" value="1"/>
</dbReference>
<dbReference type="PANTHER" id="PTHR48081">
    <property type="entry name" value="AB HYDROLASE SUPERFAMILY PROTEIN C4A8.06C"/>
    <property type="match status" value="1"/>
</dbReference>
<dbReference type="AlphaFoldDB" id="W3WW49"/>
<dbReference type="FunCoup" id="W3WW49">
    <property type="interactions" value="16"/>
</dbReference>
<evidence type="ECO:0000313" key="7">
    <source>
        <dbReference type="Proteomes" id="UP000030651"/>
    </source>
</evidence>
<sequence length="391" mass="43219">MAKSNSWPWKAYLPFRLVWQLYYLSALLARLPLWIFKFGLFRSLRPHPEWTFEQALKAQLIRTVVDAQSKIGISDPISLRPGAEKERFKTITPFSKNLYKGPLESNVTPTTIGGTWYPSFKTARDIGPQGTVVLHIHGGAFVTGDGRTASLGFLSNTLVKYARVDAVFAPQYRLSGYGDTNPFPAGLQDVLTSYLYLVRTLEIQPRNIVISGDSAGGNLAIAFLRYLAEYGNDLGIPNPQSAVLISPWVSPQNSLGSDITYMSNPNYPTDILPPEFTRWGAATYAAKTPVTDPYITALGNPFATRVPMFVTQGAIEILEIDGTQWVKEMSRVEGNKIESVYEPLAIHDTLLIGDRSGWVESARTVAGRIGDFIEAAGRPEDTSRSDIPLKL</sequence>
<dbReference type="KEGG" id="pfy:PFICI_11211"/>